<organism evidence="1">
    <name type="scientific">marine sediment metagenome</name>
    <dbReference type="NCBI Taxonomy" id="412755"/>
    <lineage>
        <taxon>unclassified sequences</taxon>
        <taxon>metagenomes</taxon>
        <taxon>ecological metagenomes</taxon>
    </lineage>
</organism>
<dbReference type="AlphaFoldDB" id="X1APC0"/>
<evidence type="ECO:0000313" key="1">
    <source>
        <dbReference type="EMBL" id="GAG74138.1"/>
    </source>
</evidence>
<comment type="caution">
    <text evidence="1">The sequence shown here is derived from an EMBL/GenBank/DDBJ whole genome shotgun (WGS) entry which is preliminary data.</text>
</comment>
<accession>X1APC0</accession>
<gene>
    <name evidence="1" type="ORF">S01H4_06376</name>
</gene>
<sequence>MITKCNAEWSPKSFGGLAPAAGQYGRTSILPALFDPNPNTYGGAAFGAIAGAGVAPNNYPIPPAYWRQAFHDGDLHQTLIQGNGTGETMPEDWKVGWLGLAFPNKNQHISEIRFQIGDRKYGRINLEEMRIYNKPAIIFEEPFIIDEETSFHLYGYFEGEIPVSPFSPQLAIPPDADHAAVDTYVAYQRIVMLGQANYKMVDRALGNTGAAI</sequence>
<proteinExistence type="predicted"/>
<protein>
    <submittedName>
        <fullName evidence="1">Uncharacterized protein</fullName>
    </submittedName>
</protein>
<dbReference type="EMBL" id="BART01001956">
    <property type="protein sequence ID" value="GAG74138.1"/>
    <property type="molecule type" value="Genomic_DNA"/>
</dbReference>
<reference evidence="1" key="1">
    <citation type="journal article" date="2014" name="Front. Microbiol.">
        <title>High frequency of phylogenetically diverse reductive dehalogenase-homologous genes in deep subseafloor sedimentary metagenomes.</title>
        <authorList>
            <person name="Kawai M."/>
            <person name="Futagami T."/>
            <person name="Toyoda A."/>
            <person name="Takaki Y."/>
            <person name="Nishi S."/>
            <person name="Hori S."/>
            <person name="Arai W."/>
            <person name="Tsubouchi T."/>
            <person name="Morono Y."/>
            <person name="Uchiyama I."/>
            <person name="Ito T."/>
            <person name="Fujiyama A."/>
            <person name="Inagaki F."/>
            <person name="Takami H."/>
        </authorList>
    </citation>
    <scope>NUCLEOTIDE SEQUENCE</scope>
    <source>
        <strain evidence="1">Expedition CK06-06</strain>
    </source>
</reference>
<name>X1APC0_9ZZZZ</name>